<dbReference type="AlphaFoldDB" id="A0AAI9HVU9"/>
<evidence type="ECO:0000313" key="1">
    <source>
        <dbReference type="EMBL" id="EMO9458698.1"/>
    </source>
</evidence>
<sequence length="116" mass="12952">MAGYLPAINHKKDFMMSSFNRTLPVTTITGITELLTDLSGREQAAYQNIVLPGTAKKDLRRKTQALSTGQTTTDTNDVMMMLENQAVMAKWHTEISFYSRMLHLTLNAADTVIKGQ</sequence>
<organism evidence="1">
    <name type="scientific">Morganella morganii</name>
    <name type="common">Proteus morganii</name>
    <dbReference type="NCBI Taxonomy" id="582"/>
    <lineage>
        <taxon>Bacteria</taxon>
        <taxon>Pseudomonadati</taxon>
        <taxon>Pseudomonadota</taxon>
        <taxon>Gammaproteobacteria</taxon>
        <taxon>Enterobacterales</taxon>
        <taxon>Morganellaceae</taxon>
        <taxon>Morganella</taxon>
    </lineage>
</organism>
<proteinExistence type="predicted"/>
<reference evidence="1" key="1">
    <citation type="submission" date="2024-02" db="EMBL/GenBank/DDBJ databases">
        <authorList>
            <consortium name="Clinical and Environmental Microbiology Branch: Whole genome sequencing antimicrobial resistance pathogens in the healthcare setting"/>
        </authorList>
    </citation>
    <scope>NUCLEOTIDE SEQUENCE</scope>
    <source>
        <strain evidence="1">2023KU-00017</strain>
    </source>
</reference>
<accession>A0AAI9HVU9</accession>
<protein>
    <submittedName>
        <fullName evidence="1">Uncharacterized protein</fullName>
    </submittedName>
</protein>
<gene>
    <name evidence="1" type="ORF">PN925_004136</name>
</gene>
<dbReference type="EMBL" id="ABKJEP030000135">
    <property type="protein sequence ID" value="EMO9458698.1"/>
    <property type="molecule type" value="Genomic_DNA"/>
</dbReference>
<name>A0AAI9HVU9_MORMO</name>
<comment type="caution">
    <text evidence="1">The sequence shown here is derived from an EMBL/GenBank/DDBJ whole genome shotgun (WGS) entry which is preliminary data.</text>
</comment>